<dbReference type="AlphaFoldDB" id="A0A2P2IQS3"/>
<accession>A0A2P2IQS3</accession>
<sequence length="33" mass="3895">MFPLIHSILRKAFRVLLEVTLYKLINLIILLCP</sequence>
<reference evidence="1" key="1">
    <citation type="submission" date="2018-02" db="EMBL/GenBank/DDBJ databases">
        <title>Rhizophora mucronata_Transcriptome.</title>
        <authorList>
            <person name="Meera S.P."/>
            <person name="Sreeshan A."/>
            <person name="Augustine A."/>
        </authorList>
    </citation>
    <scope>NUCLEOTIDE SEQUENCE</scope>
    <source>
        <tissue evidence="1">Leaf</tissue>
    </source>
</reference>
<evidence type="ECO:0000313" key="1">
    <source>
        <dbReference type="EMBL" id="MBW83557.1"/>
    </source>
</evidence>
<name>A0A2P2IQS3_RHIMU</name>
<dbReference type="EMBL" id="GGEC01003074">
    <property type="protein sequence ID" value="MBW83557.1"/>
    <property type="molecule type" value="Transcribed_RNA"/>
</dbReference>
<organism evidence="1">
    <name type="scientific">Rhizophora mucronata</name>
    <name type="common">Asiatic mangrove</name>
    <dbReference type="NCBI Taxonomy" id="61149"/>
    <lineage>
        <taxon>Eukaryota</taxon>
        <taxon>Viridiplantae</taxon>
        <taxon>Streptophyta</taxon>
        <taxon>Embryophyta</taxon>
        <taxon>Tracheophyta</taxon>
        <taxon>Spermatophyta</taxon>
        <taxon>Magnoliopsida</taxon>
        <taxon>eudicotyledons</taxon>
        <taxon>Gunneridae</taxon>
        <taxon>Pentapetalae</taxon>
        <taxon>rosids</taxon>
        <taxon>fabids</taxon>
        <taxon>Malpighiales</taxon>
        <taxon>Rhizophoraceae</taxon>
        <taxon>Rhizophora</taxon>
    </lineage>
</organism>
<protein>
    <submittedName>
        <fullName evidence="1">Uncharacterized protein</fullName>
    </submittedName>
</protein>
<proteinExistence type="predicted"/>